<sequence>MGNEISKRIALEKRERQLHEQLANATRHLHAARVQLKLCEDALEHTLIELHEVKKQKKEITGLLESMWNGSGANSSLEKA</sequence>
<name>A0A3B0VBL5_9ZZZZ</name>
<dbReference type="AlphaFoldDB" id="A0A3B0VBL5"/>
<protein>
    <submittedName>
        <fullName evidence="1">Uncharacterized protein</fullName>
    </submittedName>
</protein>
<dbReference type="EMBL" id="UOEU01000787">
    <property type="protein sequence ID" value="VAW40281.1"/>
    <property type="molecule type" value="Genomic_DNA"/>
</dbReference>
<organism evidence="1">
    <name type="scientific">hydrothermal vent metagenome</name>
    <dbReference type="NCBI Taxonomy" id="652676"/>
    <lineage>
        <taxon>unclassified sequences</taxon>
        <taxon>metagenomes</taxon>
        <taxon>ecological metagenomes</taxon>
    </lineage>
</organism>
<proteinExistence type="predicted"/>
<accession>A0A3B0VBL5</accession>
<reference evidence="1" key="1">
    <citation type="submission" date="2018-06" db="EMBL/GenBank/DDBJ databases">
        <authorList>
            <person name="Zhirakovskaya E."/>
        </authorList>
    </citation>
    <scope>NUCLEOTIDE SEQUENCE</scope>
</reference>
<evidence type="ECO:0000313" key="1">
    <source>
        <dbReference type="EMBL" id="VAW40281.1"/>
    </source>
</evidence>
<gene>
    <name evidence="1" type="ORF">MNBD_CHLOROFLEXI01-4838</name>
</gene>